<reference evidence="1 2" key="1">
    <citation type="submission" date="2020-12" db="EMBL/GenBank/DDBJ databases">
        <title>Streptomyces typhae sp. nov., a novel endophytic actinomycete isolated from the root of cattail pollen (Typha angustifolia L.).</title>
        <authorList>
            <person name="Peng C."/>
            <person name="Liu C."/>
        </authorList>
    </citation>
    <scope>NUCLEOTIDE SEQUENCE [LARGE SCALE GENOMIC DNA]</scope>
    <source>
        <strain evidence="1 2">JCM 4753</strain>
    </source>
</reference>
<dbReference type="Proteomes" id="UP000634780">
    <property type="component" value="Unassembled WGS sequence"/>
</dbReference>
<keyword evidence="2" id="KW-1185">Reference proteome</keyword>
<gene>
    <name evidence="1" type="ORF">JGB26_39120</name>
</gene>
<protein>
    <submittedName>
        <fullName evidence="1">Class III lanthipeptide</fullName>
    </submittedName>
</protein>
<sequence>MLEVLELQELDEETGVDALLSTLSLTGCHPVTTISVGSCH</sequence>
<name>A0ABS0XII8_9ACTN</name>
<accession>A0ABS0XII8</accession>
<evidence type="ECO:0000313" key="1">
    <source>
        <dbReference type="EMBL" id="MBJ3813008.1"/>
    </source>
</evidence>
<proteinExistence type="predicted"/>
<dbReference type="NCBIfam" id="NF038154">
    <property type="entry name" value="lanthi_III_a"/>
    <property type="match status" value="1"/>
</dbReference>
<organism evidence="1 2">
    <name type="scientific">Streptomyces flavofungini</name>
    <dbReference type="NCBI Taxonomy" id="68200"/>
    <lineage>
        <taxon>Bacteria</taxon>
        <taxon>Bacillati</taxon>
        <taxon>Actinomycetota</taxon>
        <taxon>Actinomycetes</taxon>
        <taxon>Kitasatosporales</taxon>
        <taxon>Streptomycetaceae</taxon>
        <taxon>Streptomyces</taxon>
    </lineage>
</organism>
<comment type="caution">
    <text evidence="1">The sequence shown here is derived from an EMBL/GenBank/DDBJ whole genome shotgun (WGS) entry which is preliminary data.</text>
</comment>
<evidence type="ECO:0000313" key="2">
    <source>
        <dbReference type="Proteomes" id="UP000634780"/>
    </source>
</evidence>
<dbReference type="RefSeq" id="WP_190113793.1">
    <property type="nucleotide sequence ID" value="NZ_BMVR01000001.1"/>
</dbReference>
<dbReference type="EMBL" id="JAEKOZ010000047">
    <property type="protein sequence ID" value="MBJ3813008.1"/>
    <property type="molecule type" value="Genomic_DNA"/>
</dbReference>